<gene>
    <name evidence="1" type="ORF">A2785_01540</name>
</gene>
<proteinExistence type="predicted"/>
<dbReference type="Proteomes" id="UP000179069">
    <property type="component" value="Unassembled WGS sequence"/>
</dbReference>
<reference evidence="1 2" key="1">
    <citation type="journal article" date="2016" name="Nat. Commun.">
        <title>Thousands of microbial genomes shed light on interconnected biogeochemical processes in an aquifer system.</title>
        <authorList>
            <person name="Anantharaman K."/>
            <person name="Brown C.T."/>
            <person name="Hug L.A."/>
            <person name="Sharon I."/>
            <person name="Castelle C.J."/>
            <person name="Probst A.J."/>
            <person name="Thomas B.C."/>
            <person name="Singh A."/>
            <person name="Wilkins M.J."/>
            <person name="Karaoz U."/>
            <person name="Brodie E.L."/>
            <person name="Williams K.H."/>
            <person name="Hubbard S.S."/>
            <person name="Banfield J.F."/>
        </authorList>
    </citation>
    <scope>NUCLEOTIDE SEQUENCE [LARGE SCALE GENOMIC DNA]</scope>
</reference>
<dbReference type="EMBL" id="MHCI01000018">
    <property type="protein sequence ID" value="OGY16256.1"/>
    <property type="molecule type" value="Genomic_DNA"/>
</dbReference>
<name>A0A1G1VLJ8_9BACT</name>
<evidence type="ECO:0000313" key="1">
    <source>
        <dbReference type="EMBL" id="OGY16256.1"/>
    </source>
</evidence>
<sequence length="284" mass="32353">MSPDIDKTGLGIESRESYLELPPPLLQDKKSVWVATKNERKLDAARGLFQRYPVLFGTEFLVPQPHELTGTEPDDKEAIQISRSKVENVVAQLEGRPGPKTLVMGSDIVVWFDGKPYQNLSRLETLTSNILWKEVNHLQDVFSGEVEVMWDVATSVSTCEVRATVADRHVAHFRPIPADAIYWAWEKDKDGFKKRNSRIQLLDDFQDYVIDIGTIPFNCIADREGEFLTQQEWVKARPVPEEMKRDYMQEVLTQVIGGLPVNGRLDNLLSVKPSAKCQRGWMLV</sequence>
<dbReference type="AlphaFoldDB" id="A0A1G1VLJ8"/>
<comment type="caution">
    <text evidence="1">The sequence shown here is derived from an EMBL/GenBank/DDBJ whole genome shotgun (WGS) entry which is preliminary data.</text>
</comment>
<organism evidence="1 2">
    <name type="scientific">Candidatus Chisholmbacteria bacterium RIFCSPHIGHO2_01_FULL_49_18</name>
    <dbReference type="NCBI Taxonomy" id="1797590"/>
    <lineage>
        <taxon>Bacteria</taxon>
        <taxon>Candidatus Chisholmiibacteriota</taxon>
    </lineage>
</organism>
<evidence type="ECO:0000313" key="2">
    <source>
        <dbReference type="Proteomes" id="UP000179069"/>
    </source>
</evidence>
<accession>A0A1G1VLJ8</accession>
<protein>
    <submittedName>
        <fullName evidence="1">Uncharacterized protein</fullName>
    </submittedName>
</protein>